<comment type="caution">
    <text evidence="1">The sequence shown here is derived from an EMBL/GenBank/DDBJ whole genome shotgun (WGS) entry which is preliminary data.</text>
</comment>
<protein>
    <recommendedName>
        <fullName evidence="3">Leucine-rich repeat domain-containing protein</fullName>
    </recommendedName>
</protein>
<keyword evidence="2" id="KW-1185">Reference proteome</keyword>
<evidence type="ECO:0000313" key="1">
    <source>
        <dbReference type="EMBL" id="GFH47061.1"/>
    </source>
</evidence>
<reference evidence="1 2" key="1">
    <citation type="journal article" date="2021" name="Sci. Rep.">
        <title>The genome of the diatom Chaetoceros tenuissimus carries an ancient integrated fragment of an extant virus.</title>
        <authorList>
            <person name="Hongo Y."/>
            <person name="Kimura K."/>
            <person name="Takaki Y."/>
            <person name="Yoshida Y."/>
            <person name="Baba S."/>
            <person name="Kobayashi G."/>
            <person name="Nagasaki K."/>
            <person name="Hano T."/>
            <person name="Tomaru Y."/>
        </authorList>
    </citation>
    <scope>NUCLEOTIDE SEQUENCE [LARGE SCALE GENOMIC DNA]</scope>
    <source>
        <strain evidence="1 2">NIES-3715</strain>
    </source>
</reference>
<dbReference type="Pfam" id="PF13306">
    <property type="entry name" value="LRR_5"/>
    <property type="match status" value="1"/>
</dbReference>
<organism evidence="1 2">
    <name type="scientific">Chaetoceros tenuissimus</name>
    <dbReference type="NCBI Taxonomy" id="426638"/>
    <lineage>
        <taxon>Eukaryota</taxon>
        <taxon>Sar</taxon>
        <taxon>Stramenopiles</taxon>
        <taxon>Ochrophyta</taxon>
        <taxon>Bacillariophyta</taxon>
        <taxon>Coscinodiscophyceae</taxon>
        <taxon>Chaetocerotophycidae</taxon>
        <taxon>Chaetocerotales</taxon>
        <taxon>Chaetocerotaceae</taxon>
        <taxon>Chaetoceros</taxon>
    </lineage>
</organism>
<dbReference type="SUPFAM" id="SSF52058">
    <property type="entry name" value="L domain-like"/>
    <property type="match status" value="1"/>
</dbReference>
<sequence>MRVQTEEWRKFVPGIRMYNGKKTFFWNGDKLWEGPDWNRRNLFHDEEERDSWQVVMVLPGVEVIPRFAFCCCKNLEKVIMADTVKRIEMCAFDRCGSLKFVRLSRTLEFIGLNAFWYCQSLTSIFIPPSCTMIEDRAFYGCKCMLILGLPQQVELGQDVFQETDLIKRSPFRRDEDGYGVYYDSDGDDDVEAKQWIKSMNNEEAYALHRACSSFNPIAEIIHDLVTQHGIKAMKMPNAIGITPSQYLAANTFDDISEKDIINRYISDMMGEVF</sequence>
<dbReference type="PANTHER" id="PTHR45661">
    <property type="entry name" value="SURFACE ANTIGEN"/>
    <property type="match status" value="1"/>
</dbReference>
<dbReference type="Proteomes" id="UP001054902">
    <property type="component" value="Unassembled WGS sequence"/>
</dbReference>
<evidence type="ECO:0000313" key="2">
    <source>
        <dbReference type="Proteomes" id="UP001054902"/>
    </source>
</evidence>
<dbReference type="Gene3D" id="3.80.10.10">
    <property type="entry name" value="Ribonuclease Inhibitor"/>
    <property type="match status" value="1"/>
</dbReference>
<dbReference type="InterPro" id="IPR053139">
    <property type="entry name" value="Surface_bspA-like"/>
</dbReference>
<accession>A0AAD3CLG6</accession>
<gene>
    <name evidence="1" type="ORF">CTEN210_03536</name>
</gene>
<dbReference type="PANTHER" id="PTHR45661:SF3">
    <property type="entry name" value="IG-LIKE DOMAIN-CONTAINING PROTEIN"/>
    <property type="match status" value="1"/>
</dbReference>
<name>A0AAD3CLG6_9STRA</name>
<evidence type="ECO:0008006" key="3">
    <source>
        <dbReference type="Google" id="ProtNLM"/>
    </source>
</evidence>
<dbReference type="EMBL" id="BLLK01000022">
    <property type="protein sequence ID" value="GFH47061.1"/>
    <property type="molecule type" value="Genomic_DNA"/>
</dbReference>
<proteinExistence type="predicted"/>
<dbReference type="InterPro" id="IPR026906">
    <property type="entry name" value="LRR_5"/>
</dbReference>
<dbReference type="InterPro" id="IPR032675">
    <property type="entry name" value="LRR_dom_sf"/>
</dbReference>
<dbReference type="AlphaFoldDB" id="A0AAD3CLG6"/>